<dbReference type="InterPro" id="IPR004358">
    <property type="entry name" value="Sig_transdc_His_kin-like_C"/>
</dbReference>
<organism evidence="14 15">
    <name type="scientific">Nocardioides panzhihuensis</name>
    <dbReference type="NCBI Taxonomy" id="860243"/>
    <lineage>
        <taxon>Bacteria</taxon>
        <taxon>Bacillati</taxon>
        <taxon>Actinomycetota</taxon>
        <taxon>Actinomycetes</taxon>
        <taxon>Propionibacteriales</taxon>
        <taxon>Nocardioidaceae</taxon>
        <taxon>Nocardioides</taxon>
    </lineage>
</organism>
<evidence type="ECO:0000256" key="4">
    <source>
        <dbReference type="ARBA" id="ARBA00022553"/>
    </source>
</evidence>
<evidence type="ECO:0000256" key="8">
    <source>
        <dbReference type="ARBA" id="ARBA00022989"/>
    </source>
</evidence>
<dbReference type="InterPro" id="IPR036097">
    <property type="entry name" value="HisK_dim/P_sf"/>
</dbReference>
<dbReference type="Gene3D" id="1.10.287.130">
    <property type="match status" value="1"/>
</dbReference>
<dbReference type="InterPro" id="IPR003661">
    <property type="entry name" value="HisK_dim/P_dom"/>
</dbReference>
<dbReference type="InterPro" id="IPR036890">
    <property type="entry name" value="HATPase_C_sf"/>
</dbReference>
<dbReference type="InterPro" id="IPR005467">
    <property type="entry name" value="His_kinase_dom"/>
</dbReference>
<dbReference type="Gene3D" id="6.10.340.10">
    <property type="match status" value="1"/>
</dbReference>
<feature type="transmembrane region" description="Helical" evidence="11">
    <location>
        <begin position="21"/>
        <end position="48"/>
    </location>
</feature>
<dbReference type="SMART" id="SM00304">
    <property type="entry name" value="HAMP"/>
    <property type="match status" value="1"/>
</dbReference>
<dbReference type="SMART" id="SM00388">
    <property type="entry name" value="HisKA"/>
    <property type="match status" value="1"/>
</dbReference>
<dbReference type="EC" id="2.7.13.3" evidence="3"/>
<feature type="domain" description="HAMP" evidence="13">
    <location>
        <begin position="194"/>
        <end position="256"/>
    </location>
</feature>
<evidence type="ECO:0000256" key="5">
    <source>
        <dbReference type="ARBA" id="ARBA00022679"/>
    </source>
</evidence>
<dbReference type="PROSITE" id="PS50885">
    <property type="entry name" value="HAMP"/>
    <property type="match status" value="1"/>
</dbReference>
<keyword evidence="9" id="KW-0902">Two-component regulatory system</keyword>
<keyword evidence="6 11" id="KW-0812">Transmembrane</keyword>
<dbReference type="Proteomes" id="UP000564496">
    <property type="component" value="Unassembled WGS sequence"/>
</dbReference>
<evidence type="ECO:0000256" key="6">
    <source>
        <dbReference type="ARBA" id="ARBA00022692"/>
    </source>
</evidence>
<evidence type="ECO:0000256" key="1">
    <source>
        <dbReference type="ARBA" id="ARBA00000085"/>
    </source>
</evidence>
<keyword evidence="4" id="KW-0597">Phosphoprotein</keyword>
<evidence type="ECO:0000259" key="12">
    <source>
        <dbReference type="PROSITE" id="PS50109"/>
    </source>
</evidence>
<dbReference type="PANTHER" id="PTHR45436:SF5">
    <property type="entry name" value="SENSOR HISTIDINE KINASE TRCS"/>
    <property type="match status" value="1"/>
</dbReference>
<dbReference type="InterPro" id="IPR003594">
    <property type="entry name" value="HATPase_dom"/>
</dbReference>
<protein>
    <recommendedName>
        <fullName evidence="3">histidine kinase</fullName>
        <ecNumber evidence="3">2.7.13.3</ecNumber>
    </recommendedName>
</protein>
<evidence type="ECO:0000256" key="7">
    <source>
        <dbReference type="ARBA" id="ARBA00022777"/>
    </source>
</evidence>
<keyword evidence="5 14" id="KW-0808">Transferase</keyword>
<dbReference type="RefSeq" id="WP_343051481.1">
    <property type="nucleotide sequence ID" value="NZ_JACBZR010000001.1"/>
</dbReference>
<evidence type="ECO:0000256" key="9">
    <source>
        <dbReference type="ARBA" id="ARBA00023012"/>
    </source>
</evidence>
<sequence>MNERQRVTRRSNRLGRLVAPLTSRLVITAVSLVLVVSLLIATVATIALRETLLDRLDRDVRDMARGVAGPGPAVRLNLAPDSVFAEFPENGEARGTLGDFDPDEVEPLTVADLETLQKVSVDARAHYVELPDHGTYRVIAQAVLNTSTGQTVIVVTGHSTGEVEKTIGSLIFWEALLTLLGVLAAAGVGYIVVRRQLSPLREVAATAHAVAGLPMSSGEVSVTERVPERLTDEDTEVGQVGAALNSLLDHVETSLAERHRSEQQVRQFVADASHELRTPLTTIRGYTELAQQRPEAVPMALGKVEEESLRMTTLVEDLLLLARLDQGRPLAREPVDLTRLLLEAVDDARVVAPSHSWRLELPADVDADSDAAEVIVTGDDQRLHQVISNLLTNERRHTPAGTTVTVRVRRDGFDVHDDGPGFPPDLVPRAFERFTRADEARQRDGGAGLGLALVHAIVTAHGGAVKLTSVPGDTTIAVRLPRSSDR</sequence>
<dbReference type="SMART" id="SM00387">
    <property type="entry name" value="HATPase_c"/>
    <property type="match status" value="1"/>
</dbReference>
<dbReference type="CDD" id="cd00082">
    <property type="entry name" value="HisKA"/>
    <property type="match status" value="1"/>
</dbReference>
<dbReference type="InterPro" id="IPR050428">
    <property type="entry name" value="TCS_sensor_his_kinase"/>
</dbReference>
<dbReference type="CDD" id="cd00075">
    <property type="entry name" value="HATPase"/>
    <property type="match status" value="1"/>
</dbReference>
<evidence type="ECO:0000256" key="2">
    <source>
        <dbReference type="ARBA" id="ARBA00004236"/>
    </source>
</evidence>
<keyword evidence="15" id="KW-1185">Reference proteome</keyword>
<evidence type="ECO:0000256" key="11">
    <source>
        <dbReference type="SAM" id="Phobius"/>
    </source>
</evidence>
<gene>
    <name evidence="14" type="ORF">BJ988_001090</name>
</gene>
<dbReference type="Gene3D" id="3.30.565.10">
    <property type="entry name" value="Histidine kinase-like ATPase, C-terminal domain"/>
    <property type="match status" value="1"/>
</dbReference>
<dbReference type="PRINTS" id="PR00344">
    <property type="entry name" value="BCTRLSENSOR"/>
</dbReference>
<reference evidence="14 15" key="1">
    <citation type="submission" date="2020-07" db="EMBL/GenBank/DDBJ databases">
        <title>Sequencing the genomes of 1000 actinobacteria strains.</title>
        <authorList>
            <person name="Klenk H.-P."/>
        </authorList>
    </citation>
    <scope>NUCLEOTIDE SEQUENCE [LARGE SCALE GENOMIC DNA]</scope>
    <source>
        <strain evidence="14 15">DSM 26487</strain>
    </source>
</reference>
<keyword evidence="8 11" id="KW-1133">Transmembrane helix</keyword>
<dbReference type="GO" id="GO:0005886">
    <property type="term" value="C:plasma membrane"/>
    <property type="evidence" value="ECO:0007669"/>
    <property type="project" value="UniProtKB-SubCell"/>
</dbReference>
<dbReference type="EMBL" id="JACBZR010000001">
    <property type="protein sequence ID" value="NYI76442.1"/>
    <property type="molecule type" value="Genomic_DNA"/>
</dbReference>
<keyword evidence="10 11" id="KW-0472">Membrane</keyword>
<accession>A0A7Z0DJD1</accession>
<dbReference type="SUPFAM" id="SSF55874">
    <property type="entry name" value="ATPase domain of HSP90 chaperone/DNA topoisomerase II/histidine kinase"/>
    <property type="match status" value="1"/>
</dbReference>
<dbReference type="FunFam" id="1.10.287.130:FF:000001">
    <property type="entry name" value="Two-component sensor histidine kinase"/>
    <property type="match status" value="1"/>
</dbReference>
<comment type="catalytic activity">
    <reaction evidence="1">
        <text>ATP + protein L-histidine = ADP + protein N-phospho-L-histidine.</text>
        <dbReference type="EC" id="2.7.13.3"/>
    </reaction>
</comment>
<dbReference type="SUPFAM" id="SSF47384">
    <property type="entry name" value="Homodimeric domain of signal transducing histidine kinase"/>
    <property type="match status" value="1"/>
</dbReference>
<dbReference type="AlphaFoldDB" id="A0A7Z0DJD1"/>
<comment type="subcellular location">
    <subcellularLocation>
        <location evidence="2">Cell membrane</location>
    </subcellularLocation>
</comment>
<evidence type="ECO:0000313" key="15">
    <source>
        <dbReference type="Proteomes" id="UP000564496"/>
    </source>
</evidence>
<dbReference type="InterPro" id="IPR003660">
    <property type="entry name" value="HAMP_dom"/>
</dbReference>
<evidence type="ECO:0000256" key="10">
    <source>
        <dbReference type="ARBA" id="ARBA00023136"/>
    </source>
</evidence>
<evidence type="ECO:0000313" key="14">
    <source>
        <dbReference type="EMBL" id="NYI76442.1"/>
    </source>
</evidence>
<keyword evidence="7 14" id="KW-0418">Kinase</keyword>
<feature type="domain" description="Histidine kinase" evidence="12">
    <location>
        <begin position="271"/>
        <end position="484"/>
    </location>
</feature>
<dbReference type="GO" id="GO:0000155">
    <property type="term" value="F:phosphorelay sensor kinase activity"/>
    <property type="evidence" value="ECO:0007669"/>
    <property type="project" value="InterPro"/>
</dbReference>
<feature type="transmembrane region" description="Helical" evidence="11">
    <location>
        <begin position="170"/>
        <end position="193"/>
    </location>
</feature>
<evidence type="ECO:0000259" key="13">
    <source>
        <dbReference type="PROSITE" id="PS50885"/>
    </source>
</evidence>
<evidence type="ECO:0000256" key="3">
    <source>
        <dbReference type="ARBA" id="ARBA00012438"/>
    </source>
</evidence>
<dbReference type="Pfam" id="PF02518">
    <property type="entry name" value="HATPase_c"/>
    <property type="match status" value="1"/>
</dbReference>
<name>A0A7Z0DJD1_9ACTN</name>
<dbReference type="Pfam" id="PF00512">
    <property type="entry name" value="HisKA"/>
    <property type="match status" value="1"/>
</dbReference>
<proteinExistence type="predicted"/>
<dbReference type="PROSITE" id="PS50109">
    <property type="entry name" value="HIS_KIN"/>
    <property type="match status" value="1"/>
</dbReference>
<comment type="caution">
    <text evidence="14">The sequence shown here is derived from an EMBL/GenBank/DDBJ whole genome shotgun (WGS) entry which is preliminary data.</text>
</comment>
<dbReference type="PANTHER" id="PTHR45436">
    <property type="entry name" value="SENSOR HISTIDINE KINASE YKOH"/>
    <property type="match status" value="1"/>
</dbReference>